<dbReference type="PANTHER" id="PTHR43016">
    <property type="entry name" value="PRESEQUENCE PROTEASE"/>
    <property type="match status" value="1"/>
</dbReference>
<dbReference type="Proteomes" id="UP000242146">
    <property type="component" value="Unassembled WGS sequence"/>
</dbReference>
<evidence type="ECO:0000259" key="1">
    <source>
        <dbReference type="Pfam" id="PF00675"/>
    </source>
</evidence>
<dbReference type="Gene3D" id="3.30.830.10">
    <property type="entry name" value="Metalloenzyme, LuxS/M16 peptidase-like"/>
    <property type="match status" value="4"/>
</dbReference>
<sequence>MTSTFATNQYPLIPFREFSLSPKPGFEKQCAFHVDPQETIQVTKYKSSITGLTVLHIDVESPLVSGFLTLATEAFDNDGYPHTLEHLAFMGSQTYPYKGVLDSLAIRAFARGTNAWTDVDHTCYSVMTAGADGFLRFLPVYVDHILYPTLTESGFHTEIHHIGGDGEDAGMKLFPFVVYCEMKSRQNGLQERLVNRTKELLFPSDCHYRHVVGGKSECIRHITLEKVRNYHAQFYRPDNLCIIISGKVDPAQLMQTLDTIDRHIDSHGPKQPSPRPWSSVKTIPDLPATQSETVYFPDTDESVGDINITWLGPAWNDTVGVAAIQALHIYLTNSPVAPLQRLLVETQQPICTDIDMHITKLRRILITASLENVAMDQADRAEPLIFQHLKDLIHNRDFDMSRMKMIIERERLKLLDDFENYPLFCISVPSITDFIYGDPDGHDLPATLQKLKPLDELLHLTKDDWLHLLQTVYIDRHHVALIGRPSSAMAKELHQKEEARLAQQKEHLGPAKLNELARQLEAANQQNEQAIPSQLLTSFAIPDVSSIATIDVMSAQCFPLPSPSPLTNTLQTRLDAEQTDVPCFIQFDHVRSPFVTLSVYLNTGDMPSHLRSLGRLYMDSFFSLPTTTLTSDDLVNKLTQDTIDYSIRQGRGMAFREYIVVTLKVKTDKYASAVAWLHDLLWASIFTADKMKITCSKILNDLPQEKRNGRSLAGEINKAVHFDHLTSTDAACGLINQGQTLPKILEQLNTDPSTVLASMNSYRQTLCSRQNIQVHVIGNILDIQMPKSPFKSWESQIPGDSQLDSIPNVTLAKDVLSRHGQRIGSMAVLVNQPTMETSCSIHTVAGPSRFDSPDIPALIILIEILRMTEGVFWRMVRGKGLAYDCYLVENIEAGLISLWILQSSDVVKAFEQIKNVMNLYAQGKLSFDHPTLEGAKSTVIYDLAQSEITRSSAATHRFMNLVLKPSQPEKSVFLQSIQAVTLDDIQRVLHTYLLALFDPHQCNHVIVSCPTKCQSILKSFQSMDIHHLRQVSPEDVLT</sequence>
<evidence type="ECO:0000313" key="3">
    <source>
        <dbReference type="EMBL" id="ORX60422.1"/>
    </source>
</evidence>
<dbReference type="InterPro" id="IPR011249">
    <property type="entry name" value="Metalloenz_LuxS/M16"/>
</dbReference>
<evidence type="ECO:0000313" key="4">
    <source>
        <dbReference type="Proteomes" id="UP000242146"/>
    </source>
</evidence>
<dbReference type="FunFam" id="3.30.830.10:FF:000015">
    <property type="entry name" value="Putative zinc metalloprotease"/>
    <property type="match status" value="1"/>
</dbReference>
<dbReference type="FunFam" id="3.30.830.10:FF:000031">
    <property type="entry name" value="Putative zinc metalloprotease"/>
    <property type="match status" value="1"/>
</dbReference>
<comment type="caution">
    <text evidence="3">The sequence shown here is derived from an EMBL/GenBank/DDBJ whole genome shotgun (WGS) entry which is preliminary data.</text>
</comment>
<organism evidence="3 4">
    <name type="scientific">Hesseltinella vesiculosa</name>
    <dbReference type="NCBI Taxonomy" id="101127"/>
    <lineage>
        <taxon>Eukaryota</taxon>
        <taxon>Fungi</taxon>
        <taxon>Fungi incertae sedis</taxon>
        <taxon>Mucoromycota</taxon>
        <taxon>Mucoromycotina</taxon>
        <taxon>Mucoromycetes</taxon>
        <taxon>Mucorales</taxon>
        <taxon>Cunninghamellaceae</taxon>
        <taxon>Hesseltinella</taxon>
    </lineage>
</organism>
<gene>
    <name evidence="3" type="ORF">DM01DRAFT_1316969</name>
</gene>
<dbReference type="OrthoDB" id="4953at2759"/>
<dbReference type="EMBL" id="MCGT01000004">
    <property type="protein sequence ID" value="ORX60422.1"/>
    <property type="molecule type" value="Genomic_DNA"/>
</dbReference>
<proteinExistence type="predicted"/>
<feature type="domain" description="Peptidase M16 C-terminal" evidence="2">
    <location>
        <begin position="222"/>
        <end position="403"/>
    </location>
</feature>
<dbReference type="InterPro" id="IPR007863">
    <property type="entry name" value="Peptidase_M16_C"/>
</dbReference>
<accession>A0A1X2GSH3</accession>
<feature type="domain" description="Peptidase M16 N-terminal" evidence="1">
    <location>
        <begin position="73"/>
        <end position="159"/>
    </location>
</feature>
<keyword evidence="4" id="KW-1185">Reference proteome</keyword>
<dbReference type="AlphaFoldDB" id="A0A1X2GSH3"/>
<dbReference type="Pfam" id="PF00675">
    <property type="entry name" value="Peptidase_M16"/>
    <property type="match status" value="1"/>
</dbReference>
<reference evidence="3 4" key="1">
    <citation type="submission" date="2016-07" db="EMBL/GenBank/DDBJ databases">
        <title>Pervasive Adenine N6-methylation of Active Genes in Fungi.</title>
        <authorList>
            <consortium name="DOE Joint Genome Institute"/>
            <person name="Mondo S.J."/>
            <person name="Dannebaum R.O."/>
            <person name="Kuo R.C."/>
            <person name="Labutti K."/>
            <person name="Haridas S."/>
            <person name="Kuo A."/>
            <person name="Salamov A."/>
            <person name="Ahrendt S.R."/>
            <person name="Lipzen A."/>
            <person name="Sullivan W."/>
            <person name="Andreopoulos W.B."/>
            <person name="Clum A."/>
            <person name="Lindquist E."/>
            <person name="Daum C."/>
            <person name="Ramamoorthy G.K."/>
            <person name="Gryganskyi A."/>
            <person name="Culley D."/>
            <person name="Magnuson J.K."/>
            <person name="James T.Y."/>
            <person name="O'Malley M.A."/>
            <person name="Stajich J.E."/>
            <person name="Spatafora J.W."/>
            <person name="Visel A."/>
            <person name="Grigoriev I.V."/>
        </authorList>
    </citation>
    <scope>NUCLEOTIDE SEQUENCE [LARGE SCALE GENOMIC DNA]</scope>
    <source>
        <strain evidence="3 4">NRRL 3301</strain>
    </source>
</reference>
<dbReference type="SUPFAM" id="SSF63411">
    <property type="entry name" value="LuxS/MPP-like metallohydrolase"/>
    <property type="match status" value="4"/>
</dbReference>
<evidence type="ECO:0000259" key="2">
    <source>
        <dbReference type="Pfam" id="PF05193"/>
    </source>
</evidence>
<protein>
    <submittedName>
        <fullName evidence="3">Uncharacterized protein</fullName>
    </submittedName>
</protein>
<dbReference type="GO" id="GO:0046872">
    <property type="term" value="F:metal ion binding"/>
    <property type="evidence" value="ECO:0007669"/>
    <property type="project" value="InterPro"/>
</dbReference>
<dbReference type="PANTHER" id="PTHR43016:SF16">
    <property type="entry name" value="METALLOPROTEASE, PUTATIVE (AFU_ORTHOLOGUE AFUA_4G07610)-RELATED"/>
    <property type="match status" value="1"/>
</dbReference>
<dbReference type="InterPro" id="IPR011765">
    <property type="entry name" value="Pept_M16_N"/>
</dbReference>
<dbReference type="STRING" id="101127.A0A1X2GSH3"/>
<name>A0A1X2GSH3_9FUNG</name>
<dbReference type="Pfam" id="PF05193">
    <property type="entry name" value="Peptidase_M16_C"/>
    <property type="match status" value="1"/>
</dbReference>